<dbReference type="Pfam" id="PF19046">
    <property type="entry name" value="GM130_C"/>
    <property type="match status" value="1"/>
</dbReference>
<keyword evidence="5" id="KW-1185">Reference proteome</keyword>
<evidence type="ECO:0000313" key="6">
    <source>
        <dbReference type="RefSeq" id="XP_060056232.1"/>
    </source>
</evidence>
<evidence type="ECO:0000313" key="5">
    <source>
        <dbReference type="Proteomes" id="UP001652624"/>
    </source>
</evidence>
<evidence type="ECO:0000256" key="3">
    <source>
        <dbReference type="SAM" id="MobiDB-lite"/>
    </source>
</evidence>
<keyword evidence="1 2" id="KW-0175">Coiled coil</keyword>
<dbReference type="InterPro" id="IPR043937">
    <property type="entry name" value="GOLGA_C"/>
</dbReference>
<feature type="coiled-coil region" evidence="2">
    <location>
        <begin position="615"/>
        <end position="782"/>
    </location>
</feature>
<reference evidence="6" key="1">
    <citation type="submission" date="2025-08" db="UniProtKB">
        <authorList>
            <consortium name="RefSeq"/>
        </authorList>
    </citation>
    <scope>IDENTIFICATION</scope>
</reference>
<dbReference type="PANTHER" id="PTHR10881:SF46">
    <property type="entry name" value="GOLGIN SUBFAMILY A MEMBER 2"/>
    <property type="match status" value="1"/>
</dbReference>
<protein>
    <submittedName>
        <fullName evidence="6">Golgin subfamily A member 2-like isoform X1</fullName>
    </submittedName>
</protein>
<organism evidence="5 6">
    <name type="scientific">Erinaceus europaeus</name>
    <name type="common">Western European hedgehog</name>
    <dbReference type="NCBI Taxonomy" id="9365"/>
    <lineage>
        <taxon>Eukaryota</taxon>
        <taxon>Metazoa</taxon>
        <taxon>Chordata</taxon>
        <taxon>Craniata</taxon>
        <taxon>Vertebrata</taxon>
        <taxon>Euteleostomi</taxon>
        <taxon>Mammalia</taxon>
        <taxon>Eutheria</taxon>
        <taxon>Laurasiatheria</taxon>
        <taxon>Eulipotyphla</taxon>
        <taxon>Erinaceidae</taxon>
        <taxon>Erinaceinae</taxon>
        <taxon>Erinaceus</taxon>
    </lineage>
</organism>
<feature type="region of interest" description="Disordered" evidence="3">
    <location>
        <begin position="531"/>
        <end position="550"/>
    </location>
</feature>
<proteinExistence type="predicted"/>
<feature type="coiled-coil region" evidence="2">
    <location>
        <begin position="352"/>
        <end position="414"/>
    </location>
</feature>
<dbReference type="RefSeq" id="XP_060056232.1">
    <property type="nucleotide sequence ID" value="XM_060200249.1"/>
</dbReference>
<feature type="domain" description="Golgin subfamily A conserved" evidence="4">
    <location>
        <begin position="468"/>
        <end position="998"/>
    </location>
</feature>
<sequence length="1082" mass="122541">MWKHPFPPPHKMSEVERQKSLARARKKLREFQERNNQIHTEATKKKKIKCANSSLDNSITTSEGCHPDVEEPKDQATPISATAVDLTALVSSTSTEIADLPSTKVADAGSPCLAADLVCTTKFPPSSDAELDAGSLRPASVMRLQVEAAGAPIPVADPAGDAAISPSSVSLSDAGGLESADIQPTQNPEVDGDMCPMINFDASMSSTESLRQLSLQLNGLVSEPSPLVNGDEVLSSADLKSLESRYQELSLSLDYSNIKNSELFQMIENLRQQNEDILNQREKEKKDFEQKFAKEQGALREQLQVHIQTIGILVSEKSDLQTALGHTQQAVRRKEGEAEELATKLHTSRLRVMELERTLSAAASRQKRAEKDNKELSQERDSLKMELYKNNKNNEDLKQLNSELEEKLRICVKEKATLQLGLDDVKKQLEMSELLLLQYSSPSEVATDNQQFQQALEVRTHLEKEVEQLKMLLKNLQIDRDNYAQRLNNETSFWQGKMQQLLDQMTTLKEEKEKSMNKVEELETYVTELKSQMAVPSPPEPPQGPSEMEQRLQTETEQLQKQLEDLAARLEEQVKNNNELNQLNLVQGYRLAELEREAEIWGDQAETRKKILETMENDRTTISRAMLQNQQLKEQLAELQDGFIKLTNDNVEITNALQSEQHVKKELANKMGVLQQDKEELKEMVNKKTQEAETLQEQRDQYLNHLQQYAAALQQHVAAYEQLAADRETLQKQLLVQTQLMDQLQHHSSEAKTEAEKAQEELQKTQDLLGIAHQQNEQLQAKLSLVTMPGVETDSEEEEELKEEGDEAPQAKLTMPEDLDSREAMVAFFNSALANAEKEQARLRRALRKQTRRCLRMAHLGTSTQTQREKDEVSTTGAEGNTITREAYQTLQRAMDKLQVRFTDLMNERVELKDRMEELEHRCIQLSGETDTIGEYITLYQNQRAVLKERHKEKEAYIHLLAQEKEEMKIKMLELQELILRLVADNKEKYSMALAAAQNCSGEPAPAAQNQELNTPGHSAASLVSNTGSTVTHMENTTETQIMQLLREIQKDPKECPGLGSNPCMPFFYKADENDQVKILVI</sequence>
<feature type="region of interest" description="Disordered" evidence="3">
    <location>
        <begin position="860"/>
        <end position="879"/>
    </location>
</feature>
<evidence type="ECO:0000259" key="4">
    <source>
        <dbReference type="Pfam" id="PF15070"/>
    </source>
</evidence>
<dbReference type="InterPro" id="IPR043976">
    <property type="entry name" value="GOLGA_cons_dom"/>
</dbReference>
<dbReference type="PANTHER" id="PTHR10881">
    <property type="entry name" value="GOLGIN SUBFAMILY A MEMBER-RELATED"/>
    <property type="match status" value="1"/>
</dbReference>
<dbReference type="GeneID" id="103116844"/>
<feature type="region of interest" description="Disordered" evidence="3">
    <location>
        <begin position="164"/>
        <end position="189"/>
    </location>
</feature>
<name>A0ABM3Y591_ERIEU</name>
<evidence type="ECO:0000256" key="1">
    <source>
        <dbReference type="ARBA" id="ARBA00023054"/>
    </source>
</evidence>
<dbReference type="InterPro" id="IPR024858">
    <property type="entry name" value="GOLGA"/>
</dbReference>
<dbReference type="Pfam" id="PF15070">
    <property type="entry name" value="GOLGA2L5"/>
    <property type="match status" value="1"/>
</dbReference>
<feature type="coiled-coil region" evidence="2">
    <location>
        <begin position="260"/>
        <end position="291"/>
    </location>
</feature>
<feature type="coiled-coil region" evidence="2">
    <location>
        <begin position="888"/>
        <end position="929"/>
    </location>
</feature>
<feature type="region of interest" description="Disordered" evidence="3">
    <location>
        <begin position="1"/>
        <end position="73"/>
    </location>
</feature>
<gene>
    <name evidence="6" type="primary">LOC103116844</name>
</gene>
<accession>A0ABM3Y591</accession>
<evidence type="ECO:0000256" key="2">
    <source>
        <dbReference type="SAM" id="Coils"/>
    </source>
</evidence>
<feature type="compositionally biased region" description="Polar residues" evidence="3">
    <location>
        <begin position="51"/>
        <end position="63"/>
    </location>
</feature>
<dbReference type="Proteomes" id="UP001652624">
    <property type="component" value="Chromosome 10"/>
</dbReference>
<feature type="coiled-coil region" evidence="2">
    <location>
        <begin position="826"/>
        <end position="853"/>
    </location>
</feature>
<feature type="compositionally biased region" description="Pro residues" evidence="3">
    <location>
        <begin position="1"/>
        <end position="10"/>
    </location>
</feature>